<accession>A0A8I2YSP1</accession>
<evidence type="ECO:0000256" key="4">
    <source>
        <dbReference type="ARBA" id="ARBA00022833"/>
    </source>
</evidence>
<dbReference type="InterPro" id="IPR032466">
    <property type="entry name" value="Metal_Hydrolase"/>
</dbReference>
<proteinExistence type="predicted"/>
<dbReference type="EMBL" id="JAGFBS010000010">
    <property type="protein sequence ID" value="KAG6377112.1"/>
    <property type="molecule type" value="Genomic_DNA"/>
</dbReference>
<reference evidence="6" key="1">
    <citation type="submission" date="2021-03" db="EMBL/GenBank/DDBJ databases">
        <title>Evolutionary innovations through gain and loss of genes in the ectomycorrhizal Boletales.</title>
        <authorList>
            <person name="Wu G."/>
            <person name="Miyauchi S."/>
            <person name="Morin E."/>
            <person name="Yang Z.-L."/>
            <person name="Xu J."/>
            <person name="Martin F.M."/>
        </authorList>
    </citation>
    <scope>NUCLEOTIDE SEQUENCE</scope>
    <source>
        <strain evidence="6">BR01</strain>
    </source>
</reference>
<protein>
    <recommendedName>
        <fullName evidence="5">Amidohydrolase-related domain-containing protein</fullName>
    </recommendedName>
</protein>
<dbReference type="GO" id="GO:0008892">
    <property type="term" value="F:guanine deaminase activity"/>
    <property type="evidence" value="ECO:0007669"/>
    <property type="project" value="TreeGrafter"/>
</dbReference>
<dbReference type="Gene3D" id="2.30.40.10">
    <property type="entry name" value="Urease, subunit C, domain 1"/>
    <property type="match status" value="1"/>
</dbReference>
<gene>
    <name evidence="6" type="ORF">JVT61DRAFT_1163</name>
</gene>
<dbReference type="AlphaFoldDB" id="A0A8I2YSP1"/>
<evidence type="ECO:0000313" key="7">
    <source>
        <dbReference type="Proteomes" id="UP000683000"/>
    </source>
</evidence>
<dbReference type="SUPFAM" id="SSF51556">
    <property type="entry name" value="Metallo-dependent hydrolases"/>
    <property type="match status" value="1"/>
</dbReference>
<name>A0A8I2YSP1_9AGAM</name>
<dbReference type="Pfam" id="PF01979">
    <property type="entry name" value="Amidohydro_1"/>
    <property type="match status" value="1"/>
</dbReference>
<dbReference type="GO" id="GO:0046098">
    <property type="term" value="P:guanine metabolic process"/>
    <property type="evidence" value="ECO:0007669"/>
    <property type="project" value="TreeGrafter"/>
</dbReference>
<evidence type="ECO:0000256" key="1">
    <source>
        <dbReference type="ARBA" id="ARBA00001947"/>
    </source>
</evidence>
<organism evidence="6 7">
    <name type="scientific">Boletus reticuloceps</name>
    <dbReference type="NCBI Taxonomy" id="495285"/>
    <lineage>
        <taxon>Eukaryota</taxon>
        <taxon>Fungi</taxon>
        <taxon>Dikarya</taxon>
        <taxon>Basidiomycota</taxon>
        <taxon>Agaricomycotina</taxon>
        <taxon>Agaricomycetes</taxon>
        <taxon>Agaricomycetidae</taxon>
        <taxon>Boletales</taxon>
        <taxon>Boletineae</taxon>
        <taxon>Boletaceae</taxon>
        <taxon>Boletoideae</taxon>
        <taxon>Boletus</taxon>
    </lineage>
</organism>
<evidence type="ECO:0000313" key="6">
    <source>
        <dbReference type="EMBL" id="KAG6377112.1"/>
    </source>
</evidence>
<keyword evidence="3" id="KW-0378">Hydrolase</keyword>
<keyword evidence="2" id="KW-0479">Metal-binding</keyword>
<evidence type="ECO:0000256" key="3">
    <source>
        <dbReference type="ARBA" id="ARBA00022801"/>
    </source>
</evidence>
<keyword evidence="7" id="KW-1185">Reference proteome</keyword>
<evidence type="ECO:0000259" key="5">
    <source>
        <dbReference type="Pfam" id="PF01979"/>
    </source>
</evidence>
<dbReference type="InterPro" id="IPR006680">
    <property type="entry name" value="Amidohydro-rel"/>
</dbReference>
<dbReference type="Gene3D" id="3.20.20.140">
    <property type="entry name" value="Metal-dependent hydrolases"/>
    <property type="match status" value="1"/>
</dbReference>
<dbReference type="GO" id="GO:0008270">
    <property type="term" value="F:zinc ion binding"/>
    <property type="evidence" value="ECO:0007669"/>
    <property type="project" value="TreeGrafter"/>
</dbReference>
<keyword evidence="4" id="KW-0862">Zinc</keyword>
<evidence type="ECO:0000256" key="2">
    <source>
        <dbReference type="ARBA" id="ARBA00022723"/>
    </source>
</evidence>
<dbReference type="InterPro" id="IPR011059">
    <property type="entry name" value="Metal-dep_hydrolase_composite"/>
</dbReference>
<comment type="cofactor">
    <cofactor evidence="1">
        <name>Zn(2+)</name>
        <dbReference type="ChEBI" id="CHEBI:29105"/>
    </cofactor>
</comment>
<dbReference type="Proteomes" id="UP000683000">
    <property type="component" value="Unassembled WGS sequence"/>
</dbReference>
<dbReference type="GO" id="GO:0005829">
    <property type="term" value="C:cytosol"/>
    <property type="evidence" value="ECO:0007669"/>
    <property type="project" value="TreeGrafter"/>
</dbReference>
<dbReference type="PANTHER" id="PTHR11271">
    <property type="entry name" value="GUANINE DEAMINASE"/>
    <property type="match status" value="1"/>
</dbReference>
<sequence length="441" mass="49408">MASTPVALRGTLVHCPALGKVEILQDYLLLADDRGVIVHLSPSSSESSQRYIHQYGTSLKLIPPGSFLFPTFCDLHLHAPQFMYQGTGLDLPLMEWLDNYAYKAEESLDQNPHLAIKVYQSTRPALDRSWDRRCSAVRYNQDRDKEMQTAGMRAFVGKLSMDKSSRPTYQESSVEESYKSVEEFIHRCRASTAGFDPHQRLVEPVITPRFVPTCSDELLAKLGELSQRESTRIQSHLAESFAEAKWVRDDHQIEDIEVFKKYNLLKRGTIQAHCTFLTSEELDELVANLTAVAHCPLSNAYFSESPSLCAKLWTRGCCMRHAVATSRMREGARALESQSGVATGGEGKSLAVEWKESLFLATRGGALALGLETCGEFRVGASLDAQQISVVDWERQAGIGALDFFDLDPECDGLTLDMIEKWWCMGDARNRVAMWVQGRPL</sequence>
<dbReference type="OrthoDB" id="194468at2759"/>
<dbReference type="PANTHER" id="PTHR11271:SF6">
    <property type="entry name" value="GUANINE DEAMINASE"/>
    <property type="match status" value="1"/>
</dbReference>
<feature type="domain" description="Amidohydrolase-related" evidence="5">
    <location>
        <begin position="67"/>
        <end position="385"/>
    </location>
</feature>
<dbReference type="InterPro" id="IPR051607">
    <property type="entry name" value="Metallo-dep_hydrolases"/>
</dbReference>
<comment type="caution">
    <text evidence="6">The sequence shown here is derived from an EMBL/GenBank/DDBJ whole genome shotgun (WGS) entry which is preliminary data.</text>
</comment>